<dbReference type="OrthoDB" id="411584at2759"/>
<name>A0A0C9MAS9_9FUNG</name>
<keyword evidence="3" id="KW-1185">Reference proteome</keyword>
<dbReference type="EMBL" id="DF836459">
    <property type="protein sequence ID" value="GAN07651.1"/>
    <property type="molecule type" value="Genomic_DNA"/>
</dbReference>
<dbReference type="SUPFAM" id="SSF82657">
    <property type="entry name" value="BolA-like"/>
    <property type="match status" value="1"/>
</dbReference>
<dbReference type="GO" id="GO:0005759">
    <property type="term" value="C:mitochondrial matrix"/>
    <property type="evidence" value="ECO:0007669"/>
    <property type="project" value="TreeGrafter"/>
</dbReference>
<gene>
    <name evidence="2" type="ORF">MAM1_0170d07153</name>
</gene>
<dbReference type="InterPro" id="IPR036065">
    <property type="entry name" value="BolA-like_sf"/>
</dbReference>
<dbReference type="STRING" id="91626.A0A0C9MAS9"/>
<evidence type="ECO:0000256" key="1">
    <source>
        <dbReference type="RuleBase" id="RU003860"/>
    </source>
</evidence>
<reference evidence="2" key="1">
    <citation type="submission" date="2014-09" db="EMBL/GenBank/DDBJ databases">
        <title>Draft genome sequence of an oleaginous Mucoromycotina fungus Mucor ambiguus NBRC6742.</title>
        <authorList>
            <person name="Takeda I."/>
            <person name="Yamane N."/>
            <person name="Morita T."/>
            <person name="Tamano K."/>
            <person name="Machida M."/>
            <person name="Baker S."/>
            <person name="Koike H."/>
        </authorList>
    </citation>
    <scope>NUCLEOTIDE SEQUENCE</scope>
    <source>
        <strain evidence="2">NBRC 6742</strain>
    </source>
</reference>
<comment type="similarity">
    <text evidence="1">Belongs to the BolA/IbaG family.</text>
</comment>
<dbReference type="PANTHER" id="PTHR46230">
    <property type="match status" value="1"/>
</dbReference>
<dbReference type="Pfam" id="PF01722">
    <property type="entry name" value="BolA"/>
    <property type="match status" value="1"/>
</dbReference>
<sequence length="134" mass="15232">MSLLSKVYTLQPAFSRNLVRSHSTKSTHFLNEFMTSKEKGPIQISIENKITEALNPTILEAVNESHLHAHHAAMKGNTNKETHFKVTVVSEEFKGKSLMQRHRLIYGLLNDELQNQGLHALTLKTKTQAELEKQ</sequence>
<protein>
    <submittedName>
        <fullName evidence="2">Bola-like protein</fullName>
    </submittedName>
</protein>
<dbReference type="Gene3D" id="3.30.300.90">
    <property type="entry name" value="BolA-like"/>
    <property type="match status" value="1"/>
</dbReference>
<dbReference type="PANTHER" id="PTHR46230:SF7">
    <property type="entry name" value="BOLA-LIKE PROTEIN 1"/>
    <property type="match status" value="1"/>
</dbReference>
<organism evidence="2">
    <name type="scientific">Mucor ambiguus</name>
    <dbReference type="NCBI Taxonomy" id="91626"/>
    <lineage>
        <taxon>Eukaryota</taxon>
        <taxon>Fungi</taxon>
        <taxon>Fungi incertae sedis</taxon>
        <taxon>Mucoromycota</taxon>
        <taxon>Mucoromycotina</taxon>
        <taxon>Mucoromycetes</taxon>
        <taxon>Mucorales</taxon>
        <taxon>Mucorineae</taxon>
        <taxon>Mucoraceae</taxon>
        <taxon>Mucor</taxon>
    </lineage>
</organism>
<dbReference type="PIRSF" id="PIRSF003113">
    <property type="entry name" value="BolA"/>
    <property type="match status" value="1"/>
</dbReference>
<dbReference type="Proteomes" id="UP000053815">
    <property type="component" value="Unassembled WGS sequence"/>
</dbReference>
<evidence type="ECO:0000313" key="3">
    <source>
        <dbReference type="Proteomes" id="UP000053815"/>
    </source>
</evidence>
<proteinExistence type="inferred from homology"/>
<dbReference type="AlphaFoldDB" id="A0A0C9MAS9"/>
<dbReference type="InterPro" id="IPR002634">
    <property type="entry name" value="BolA"/>
</dbReference>
<dbReference type="GO" id="GO:0044572">
    <property type="term" value="P:[4Fe-4S] cluster assembly"/>
    <property type="evidence" value="ECO:0007669"/>
    <property type="project" value="TreeGrafter"/>
</dbReference>
<accession>A0A0C9MAS9</accession>
<evidence type="ECO:0000313" key="2">
    <source>
        <dbReference type="EMBL" id="GAN07651.1"/>
    </source>
</evidence>